<dbReference type="EMBL" id="CAMGZC010003208">
    <property type="protein sequence ID" value="CAI0655587.1"/>
    <property type="molecule type" value="Genomic_DNA"/>
</dbReference>
<gene>
    <name evidence="3" type="ORF">CGXH109_LOCUS151019</name>
</gene>
<keyword evidence="4" id="KW-1185">Reference proteome</keyword>
<dbReference type="PANTHER" id="PTHR44229">
    <property type="entry name" value="15-HYDROXYPROSTAGLANDIN DEHYDROGENASE [NAD(+)]"/>
    <property type="match status" value="1"/>
</dbReference>
<keyword evidence="2" id="KW-0560">Oxidoreductase</keyword>
<sequence length="175" mass="19102">SNFWYPPGVSAESGDPADAAVGQYRIIAVNQVAPIRLAQMATDYWTQNKDVQGNFVAVASVGGYTPLYMSSKAGLVSFVKCMGGLRDICGIRYSAICPGAVLTPIFEPEWNRKVTKDDVHMTARECAAIVMRVMQEPKYGAGSVVETQKIGTHEKSEITVRDVPLEALYPEIPEE</sequence>
<organism evidence="3 4">
    <name type="scientific">Colletotrichum noveboracense</name>
    <dbReference type="NCBI Taxonomy" id="2664923"/>
    <lineage>
        <taxon>Eukaryota</taxon>
        <taxon>Fungi</taxon>
        <taxon>Dikarya</taxon>
        <taxon>Ascomycota</taxon>
        <taxon>Pezizomycotina</taxon>
        <taxon>Sordariomycetes</taxon>
        <taxon>Hypocreomycetidae</taxon>
        <taxon>Glomerellales</taxon>
        <taxon>Glomerellaceae</taxon>
        <taxon>Colletotrichum</taxon>
        <taxon>Colletotrichum gloeosporioides species complex</taxon>
    </lineage>
</organism>
<accession>A0A9W4WGQ9</accession>
<dbReference type="Pfam" id="PF00106">
    <property type="entry name" value="adh_short"/>
    <property type="match status" value="1"/>
</dbReference>
<dbReference type="InterPro" id="IPR036291">
    <property type="entry name" value="NAD(P)-bd_dom_sf"/>
</dbReference>
<dbReference type="PANTHER" id="PTHR44229:SF4">
    <property type="entry name" value="15-HYDROXYPROSTAGLANDIN DEHYDROGENASE [NAD(+)]"/>
    <property type="match status" value="1"/>
</dbReference>
<name>A0A9W4WGQ9_9PEZI</name>
<dbReference type="GO" id="GO:0016616">
    <property type="term" value="F:oxidoreductase activity, acting on the CH-OH group of donors, NAD or NADP as acceptor"/>
    <property type="evidence" value="ECO:0007669"/>
    <property type="project" value="TreeGrafter"/>
</dbReference>
<dbReference type="PRINTS" id="PR00081">
    <property type="entry name" value="GDHRDH"/>
</dbReference>
<dbReference type="SUPFAM" id="SSF51735">
    <property type="entry name" value="NAD(P)-binding Rossmann-fold domains"/>
    <property type="match status" value="1"/>
</dbReference>
<comment type="similarity">
    <text evidence="1">Belongs to the short-chain dehydrogenases/reductases (SDR) family.</text>
</comment>
<dbReference type="Proteomes" id="UP001152533">
    <property type="component" value="Unassembled WGS sequence"/>
</dbReference>
<evidence type="ECO:0000256" key="1">
    <source>
        <dbReference type="ARBA" id="ARBA00006484"/>
    </source>
</evidence>
<protein>
    <recommendedName>
        <fullName evidence="5">Short-chain dehydrogenase</fullName>
    </recommendedName>
</protein>
<proteinExistence type="inferred from homology"/>
<evidence type="ECO:0000313" key="4">
    <source>
        <dbReference type="Proteomes" id="UP001152533"/>
    </source>
</evidence>
<dbReference type="InterPro" id="IPR002347">
    <property type="entry name" value="SDR_fam"/>
</dbReference>
<evidence type="ECO:0000256" key="2">
    <source>
        <dbReference type="ARBA" id="ARBA00023002"/>
    </source>
</evidence>
<dbReference type="GO" id="GO:0005737">
    <property type="term" value="C:cytoplasm"/>
    <property type="evidence" value="ECO:0007669"/>
    <property type="project" value="TreeGrafter"/>
</dbReference>
<dbReference type="Gene3D" id="3.40.50.720">
    <property type="entry name" value="NAD(P)-binding Rossmann-like Domain"/>
    <property type="match status" value="1"/>
</dbReference>
<evidence type="ECO:0000313" key="3">
    <source>
        <dbReference type="EMBL" id="CAI0655587.1"/>
    </source>
</evidence>
<reference evidence="3" key="1">
    <citation type="submission" date="2022-08" db="EMBL/GenBank/DDBJ databases">
        <authorList>
            <person name="Giroux E."/>
            <person name="Giroux E."/>
        </authorList>
    </citation>
    <scope>NUCLEOTIDE SEQUENCE</scope>
    <source>
        <strain evidence="3">H1091258</strain>
    </source>
</reference>
<dbReference type="AlphaFoldDB" id="A0A9W4WGQ9"/>
<comment type="caution">
    <text evidence="3">The sequence shown here is derived from an EMBL/GenBank/DDBJ whole genome shotgun (WGS) entry which is preliminary data.</text>
</comment>
<evidence type="ECO:0008006" key="5">
    <source>
        <dbReference type="Google" id="ProtNLM"/>
    </source>
</evidence>
<feature type="non-terminal residue" evidence="3">
    <location>
        <position position="175"/>
    </location>
</feature>